<name>A0A433DI02_9FUNG</name>
<dbReference type="Gene3D" id="3.40.50.80">
    <property type="entry name" value="Nucleotide-binding domain of ferredoxin-NADP reductase (FNR) module"/>
    <property type="match status" value="1"/>
</dbReference>
<dbReference type="PRINTS" id="PR00406">
    <property type="entry name" value="CYTB5RDTASE"/>
</dbReference>
<dbReference type="PANTHER" id="PTHR19370:SF184">
    <property type="entry name" value="NADH-CYTOCHROME B5 REDUCTASE-LIKE"/>
    <property type="match status" value="1"/>
</dbReference>
<evidence type="ECO:0000259" key="6">
    <source>
        <dbReference type="Pfam" id="PF00175"/>
    </source>
</evidence>
<accession>A0A433DI02</accession>
<dbReference type="GO" id="GO:0016491">
    <property type="term" value="F:oxidoreductase activity"/>
    <property type="evidence" value="ECO:0007669"/>
    <property type="project" value="UniProtKB-KW"/>
</dbReference>
<comment type="similarity">
    <text evidence="2">Belongs to the flavoprotein pyridine nucleotide cytochrome reductase family.</text>
</comment>
<evidence type="ECO:0000313" key="7">
    <source>
        <dbReference type="EMBL" id="RUP50492.1"/>
    </source>
</evidence>
<dbReference type="Proteomes" id="UP000268093">
    <property type="component" value="Unassembled WGS sequence"/>
</dbReference>
<sequence>MFHCNHYIVLSGSAQIKRLTPSPLTPSELSEHRHVQVLQISLHWRLHPPPRPYPQRLLLRPQYGNHNYNVRLPHRAHGPSLIKRISMQAARLIMLAAGSGIAPMYQILMKLRDHRSDDMTRLDLVYSNSTEEDVWLREELEILAKELDVLRVYHVITRLSIVAFIGLLDGTVTCTYHIVTRSGSNDLKLTILPFFTSTSSLHQSPLSLPQPPQPLSQSTLVSPTSYTHLIPSVGRLDTVLLAKLLPSASDLADSLYRILICGPASFNHNMTNYMREMGYREEAVFVFK</sequence>
<evidence type="ECO:0000256" key="3">
    <source>
        <dbReference type="ARBA" id="ARBA00022630"/>
    </source>
</evidence>
<protein>
    <recommendedName>
        <fullName evidence="6">Oxidoreductase FAD/NAD(P)-binding domain-containing protein</fullName>
    </recommendedName>
</protein>
<keyword evidence="5" id="KW-0560">Oxidoreductase</keyword>
<evidence type="ECO:0000256" key="4">
    <source>
        <dbReference type="ARBA" id="ARBA00022827"/>
    </source>
</evidence>
<keyword evidence="3" id="KW-0285">Flavoprotein</keyword>
<keyword evidence="4" id="KW-0274">FAD</keyword>
<keyword evidence="8" id="KW-1185">Reference proteome</keyword>
<evidence type="ECO:0000313" key="8">
    <source>
        <dbReference type="Proteomes" id="UP000268093"/>
    </source>
</evidence>
<dbReference type="InterPro" id="IPR039261">
    <property type="entry name" value="FNR_nucleotide-bd"/>
</dbReference>
<dbReference type="Pfam" id="PF00175">
    <property type="entry name" value="NAD_binding_1"/>
    <property type="match status" value="1"/>
</dbReference>
<dbReference type="InterPro" id="IPR001834">
    <property type="entry name" value="CBR-like"/>
</dbReference>
<comment type="cofactor">
    <cofactor evidence="1">
        <name>FAD</name>
        <dbReference type="ChEBI" id="CHEBI:57692"/>
    </cofactor>
</comment>
<comment type="caution">
    <text evidence="7">The sequence shown here is derived from an EMBL/GenBank/DDBJ whole genome shotgun (WGS) entry which is preliminary data.</text>
</comment>
<dbReference type="PANTHER" id="PTHR19370">
    <property type="entry name" value="NADH-CYTOCHROME B5 REDUCTASE"/>
    <property type="match status" value="1"/>
</dbReference>
<evidence type="ECO:0000256" key="2">
    <source>
        <dbReference type="ARBA" id="ARBA00006105"/>
    </source>
</evidence>
<evidence type="ECO:0000256" key="1">
    <source>
        <dbReference type="ARBA" id="ARBA00001974"/>
    </source>
</evidence>
<proteinExistence type="inferred from homology"/>
<dbReference type="InterPro" id="IPR001433">
    <property type="entry name" value="OxRdtase_FAD/NAD-bd"/>
</dbReference>
<feature type="domain" description="Oxidoreductase FAD/NAD(P)-binding" evidence="6">
    <location>
        <begin position="94"/>
        <end position="157"/>
    </location>
</feature>
<dbReference type="EMBL" id="RBNI01001389">
    <property type="protein sequence ID" value="RUP50492.1"/>
    <property type="molecule type" value="Genomic_DNA"/>
</dbReference>
<gene>
    <name evidence="7" type="ORF">BC936DRAFT_138871</name>
</gene>
<reference evidence="7 8" key="1">
    <citation type="journal article" date="2018" name="New Phytol.">
        <title>Phylogenomics of Endogonaceae and evolution of mycorrhizas within Mucoromycota.</title>
        <authorList>
            <person name="Chang Y."/>
            <person name="Desiro A."/>
            <person name="Na H."/>
            <person name="Sandor L."/>
            <person name="Lipzen A."/>
            <person name="Clum A."/>
            <person name="Barry K."/>
            <person name="Grigoriev I.V."/>
            <person name="Martin F.M."/>
            <person name="Stajich J.E."/>
            <person name="Smith M.E."/>
            <person name="Bonito G."/>
            <person name="Spatafora J.W."/>
        </authorList>
    </citation>
    <scope>NUCLEOTIDE SEQUENCE [LARGE SCALE GENOMIC DNA]</scope>
    <source>
        <strain evidence="7 8">GMNB39</strain>
    </source>
</reference>
<dbReference type="OrthoDB" id="432685at2759"/>
<evidence type="ECO:0000256" key="5">
    <source>
        <dbReference type="ARBA" id="ARBA00023002"/>
    </source>
</evidence>
<dbReference type="SUPFAM" id="SSF52343">
    <property type="entry name" value="Ferredoxin reductase-like, C-terminal NADP-linked domain"/>
    <property type="match status" value="1"/>
</dbReference>
<dbReference type="AlphaFoldDB" id="A0A433DI02"/>
<organism evidence="7 8">
    <name type="scientific">Jimgerdemannia flammicorona</name>
    <dbReference type="NCBI Taxonomy" id="994334"/>
    <lineage>
        <taxon>Eukaryota</taxon>
        <taxon>Fungi</taxon>
        <taxon>Fungi incertae sedis</taxon>
        <taxon>Mucoromycota</taxon>
        <taxon>Mucoromycotina</taxon>
        <taxon>Endogonomycetes</taxon>
        <taxon>Endogonales</taxon>
        <taxon>Endogonaceae</taxon>
        <taxon>Jimgerdemannia</taxon>
    </lineage>
</organism>